<dbReference type="Proteomes" id="UP000485058">
    <property type="component" value="Unassembled WGS sequence"/>
</dbReference>
<feature type="compositionally biased region" description="Basic and acidic residues" evidence="1">
    <location>
        <begin position="136"/>
        <end position="153"/>
    </location>
</feature>
<reference evidence="3 4" key="1">
    <citation type="submission" date="2020-02" db="EMBL/GenBank/DDBJ databases">
        <title>Draft genome sequence of Haematococcus lacustris strain NIES-144.</title>
        <authorList>
            <person name="Morimoto D."/>
            <person name="Nakagawa S."/>
            <person name="Yoshida T."/>
            <person name="Sawayama S."/>
        </authorList>
    </citation>
    <scope>NUCLEOTIDE SEQUENCE [LARGE SCALE GENOMIC DNA]</scope>
    <source>
        <strain evidence="3 4">NIES-144</strain>
    </source>
</reference>
<dbReference type="PANTHER" id="PTHR21600">
    <property type="entry name" value="MITOCHONDRIAL RNA PSEUDOURIDINE SYNTHASE"/>
    <property type="match status" value="1"/>
</dbReference>
<feature type="compositionally biased region" description="Low complexity" evidence="1">
    <location>
        <begin position="23"/>
        <end position="40"/>
    </location>
</feature>
<dbReference type="Gene3D" id="3.30.2350.10">
    <property type="entry name" value="Pseudouridine synthase"/>
    <property type="match status" value="1"/>
</dbReference>
<keyword evidence="4" id="KW-1185">Reference proteome</keyword>
<accession>A0A699ZFX2</accession>
<dbReference type="GO" id="GO:0000455">
    <property type="term" value="P:enzyme-directed rRNA pseudouridine synthesis"/>
    <property type="evidence" value="ECO:0007669"/>
    <property type="project" value="TreeGrafter"/>
</dbReference>
<dbReference type="InterPro" id="IPR020103">
    <property type="entry name" value="PsdUridine_synth_cat_dom_sf"/>
</dbReference>
<dbReference type="GO" id="GO:0009982">
    <property type="term" value="F:pseudouridine synthase activity"/>
    <property type="evidence" value="ECO:0007669"/>
    <property type="project" value="InterPro"/>
</dbReference>
<dbReference type="InterPro" id="IPR050188">
    <property type="entry name" value="RluA_PseudoU_synthase"/>
</dbReference>
<evidence type="ECO:0000313" key="3">
    <source>
        <dbReference type="EMBL" id="GFH20815.1"/>
    </source>
</evidence>
<feature type="region of interest" description="Disordered" evidence="1">
    <location>
        <begin position="17"/>
        <end position="46"/>
    </location>
</feature>
<name>A0A699ZFX2_HAELA</name>
<evidence type="ECO:0000259" key="2">
    <source>
        <dbReference type="Pfam" id="PF00849"/>
    </source>
</evidence>
<feature type="domain" description="Pseudouridine synthase RsuA/RluA-like" evidence="2">
    <location>
        <begin position="42"/>
        <end position="83"/>
    </location>
</feature>
<proteinExistence type="predicted"/>
<dbReference type="Pfam" id="PF00849">
    <property type="entry name" value="PseudoU_synth_2"/>
    <property type="match status" value="1"/>
</dbReference>
<feature type="region of interest" description="Disordered" evidence="1">
    <location>
        <begin position="126"/>
        <end position="161"/>
    </location>
</feature>
<dbReference type="InterPro" id="IPR006145">
    <property type="entry name" value="PsdUridine_synth_RsuA/RluA"/>
</dbReference>
<protein>
    <submittedName>
        <fullName evidence="3">PseudoU_synth_2 domain-containing protein</fullName>
    </submittedName>
</protein>
<organism evidence="3 4">
    <name type="scientific">Haematococcus lacustris</name>
    <name type="common">Green alga</name>
    <name type="synonym">Haematococcus pluvialis</name>
    <dbReference type="NCBI Taxonomy" id="44745"/>
    <lineage>
        <taxon>Eukaryota</taxon>
        <taxon>Viridiplantae</taxon>
        <taxon>Chlorophyta</taxon>
        <taxon>core chlorophytes</taxon>
        <taxon>Chlorophyceae</taxon>
        <taxon>CS clade</taxon>
        <taxon>Chlamydomonadales</taxon>
        <taxon>Haematococcaceae</taxon>
        <taxon>Haematococcus</taxon>
    </lineage>
</organism>
<evidence type="ECO:0000256" key="1">
    <source>
        <dbReference type="SAM" id="MobiDB-lite"/>
    </source>
</evidence>
<dbReference type="EMBL" id="BLLF01001703">
    <property type="protein sequence ID" value="GFH20815.1"/>
    <property type="molecule type" value="Genomic_DNA"/>
</dbReference>
<evidence type="ECO:0000313" key="4">
    <source>
        <dbReference type="Proteomes" id="UP000485058"/>
    </source>
</evidence>
<dbReference type="SUPFAM" id="SSF55120">
    <property type="entry name" value="Pseudouridine synthase"/>
    <property type="match status" value="1"/>
</dbReference>
<comment type="caution">
    <text evidence="3">The sequence shown here is derived from an EMBL/GenBank/DDBJ whole genome shotgun (WGS) entry which is preliminary data.</text>
</comment>
<dbReference type="AlphaFoldDB" id="A0A699ZFX2"/>
<sequence length="202" mass="21115">MGPQVGGALSWAPELAANAGDTVSQPAPAANVPPVSPASSGTGNAKPAATQFQLIRYDADSDTSIVECRPLTGRTHQIRVHLQYLGHPIANDSQYGGSWGAPLAFRRLRDPPSSAPALDLAAGGYPAPSSAATGCAEERQLTSKRQRQDDMQKDLAPPQSSAAGGCLVPAALDMALLSGAVQRLYTQPEFRVQRELVDEVST</sequence>
<dbReference type="PANTHER" id="PTHR21600:SF40">
    <property type="entry name" value="PSEUDOURIDYLATE SYNTHASE RPUSD2"/>
    <property type="match status" value="1"/>
</dbReference>
<gene>
    <name evidence="3" type="ORF">HaLaN_18001</name>
</gene>
<dbReference type="GO" id="GO:0003723">
    <property type="term" value="F:RNA binding"/>
    <property type="evidence" value="ECO:0007669"/>
    <property type="project" value="InterPro"/>
</dbReference>